<dbReference type="KEGG" id="dov:DSCO28_37770"/>
<proteinExistence type="predicted"/>
<dbReference type="Proteomes" id="UP000425960">
    <property type="component" value="Chromosome"/>
</dbReference>
<dbReference type="EMBL" id="AP021876">
    <property type="protein sequence ID" value="BBO83211.1"/>
    <property type="molecule type" value="Genomic_DNA"/>
</dbReference>
<protein>
    <submittedName>
        <fullName evidence="1">Uncharacterized protein</fullName>
    </submittedName>
</protein>
<evidence type="ECO:0000313" key="2">
    <source>
        <dbReference type="Proteomes" id="UP000425960"/>
    </source>
</evidence>
<name>A0A5K7ZSM1_9BACT</name>
<dbReference type="RefSeq" id="WP_155323483.1">
    <property type="nucleotide sequence ID" value="NZ_AP021876.1"/>
</dbReference>
<evidence type="ECO:0000313" key="1">
    <source>
        <dbReference type="EMBL" id="BBO83211.1"/>
    </source>
</evidence>
<accession>A0A5K7ZSM1</accession>
<sequence>MVEYLESKDIKQLMAEADELVKRIDADAMKNMEEEHRLQFEIHAQHLKSIKSKVENEMEKKGTSKMDHGAEGMHEAIQEIAKAMGELARYLT</sequence>
<dbReference type="AlphaFoldDB" id="A0A5K7ZSM1"/>
<reference evidence="1 2" key="1">
    <citation type="submission" date="2019-11" db="EMBL/GenBank/DDBJ databases">
        <title>Comparative genomics of hydrocarbon-degrading Desulfosarcina strains.</title>
        <authorList>
            <person name="Watanabe M."/>
            <person name="Kojima H."/>
            <person name="Fukui M."/>
        </authorList>
    </citation>
    <scope>NUCLEOTIDE SEQUENCE [LARGE SCALE GENOMIC DNA]</scope>
    <source>
        <strain evidence="1 2">28bB2T</strain>
    </source>
</reference>
<gene>
    <name evidence="1" type="ORF">DSCO28_37770</name>
</gene>
<organism evidence="1 2">
    <name type="scientific">Desulfosarcina ovata subsp. sediminis</name>
    <dbReference type="NCBI Taxonomy" id="885957"/>
    <lineage>
        <taxon>Bacteria</taxon>
        <taxon>Pseudomonadati</taxon>
        <taxon>Thermodesulfobacteriota</taxon>
        <taxon>Desulfobacteria</taxon>
        <taxon>Desulfobacterales</taxon>
        <taxon>Desulfosarcinaceae</taxon>
        <taxon>Desulfosarcina</taxon>
    </lineage>
</organism>